<protein>
    <recommendedName>
        <fullName evidence="4">Myb-like domain-containing protein</fullName>
    </recommendedName>
</protein>
<dbReference type="Proteomes" id="UP001521116">
    <property type="component" value="Unassembled WGS sequence"/>
</dbReference>
<evidence type="ECO:0008006" key="4">
    <source>
        <dbReference type="Google" id="ProtNLM"/>
    </source>
</evidence>
<dbReference type="InterPro" id="IPR001005">
    <property type="entry name" value="SANT/Myb"/>
</dbReference>
<feature type="compositionally biased region" description="Low complexity" evidence="1">
    <location>
        <begin position="9"/>
        <end position="28"/>
    </location>
</feature>
<keyword evidence="3" id="KW-1185">Reference proteome</keyword>
<feature type="compositionally biased region" description="Low complexity" evidence="1">
    <location>
        <begin position="149"/>
        <end position="162"/>
    </location>
</feature>
<evidence type="ECO:0000256" key="1">
    <source>
        <dbReference type="SAM" id="MobiDB-lite"/>
    </source>
</evidence>
<gene>
    <name evidence="2" type="ORF">SLS56_002442</name>
</gene>
<feature type="compositionally biased region" description="Low complexity" evidence="1">
    <location>
        <begin position="111"/>
        <end position="140"/>
    </location>
</feature>
<dbReference type="Gene3D" id="1.10.10.60">
    <property type="entry name" value="Homeodomain-like"/>
    <property type="match status" value="1"/>
</dbReference>
<sequence>MPSLKITHNAANTANANNAPAGNNGQNVNRTQQAIDDARIIALKEQGNLIWADIAARFPGRTKGSIQVRYCRTLHKAPRSRKRSASTTTTTTTPIIDAAAPAPAPKRARTTRTAARARAAATPNPPSSTSTSTSTTATDPNPAPTWREPTPIAAIPAAQPVADEPPARRSRQPTRSAPGPAALSARAAARQLAVMFDGEGGVTVPARGGRSRVRLSTALFGDYGKHAAGRDWGRARWEGFTGRYLG</sequence>
<feature type="region of interest" description="Disordered" evidence="1">
    <location>
        <begin position="1"/>
        <end position="28"/>
    </location>
</feature>
<evidence type="ECO:0000313" key="3">
    <source>
        <dbReference type="Proteomes" id="UP001521116"/>
    </source>
</evidence>
<feature type="compositionally biased region" description="Basic residues" evidence="1">
    <location>
        <begin position="74"/>
        <end position="84"/>
    </location>
</feature>
<organism evidence="2 3">
    <name type="scientific">Neofusicoccum ribis</name>
    <dbReference type="NCBI Taxonomy" id="45134"/>
    <lineage>
        <taxon>Eukaryota</taxon>
        <taxon>Fungi</taxon>
        <taxon>Dikarya</taxon>
        <taxon>Ascomycota</taxon>
        <taxon>Pezizomycotina</taxon>
        <taxon>Dothideomycetes</taxon>
        <taxon>Dothideomycetes incertae sedis</taxon>
        <taxon>Botryosphaeriales</taxon>
        <taxon>Botryosphaeriaceae</taxon>
        <taxon>Neofusicoccum</taxon>
    </lineage>
</organism>
<feature type="compositionally biased region" description="Low complexity" evidence="1">
    <location>
        <begin position="85"/>
        <end position="101"/>
    </location>
</feature>
<evidence type="ECO:0000313" key="2">
    <source>
        <dbReference type="EMBL" id="KAL1634139.1"/>
    </source>
</evidence>
<dbReference type="EMBL" id="JAJVDC020000017">
    <property type="protein sequence ID" value="KAL1634139.1"/>
    <property type="molecule type" value="Genomic_DNA"/>
</dbReference>
<name>A0ABR3T3N5_9PEZI</name>
<proteinExistence type="predicted"/>
<comment type="caution">
    <text evidence="2">The sequence shown here is derived from an EMBL/GenBank/DDBJ whole genome shotgun (WGS) entry which is preliminary data.</text>
</comment>
<feature type="region of interest" description="Disordered" evidence="1">
    <location>
        <begin position="74"/>
        <end position="184"/>
    </location>
</feature>
<dbReference type="CDD" id="cd00167">
    <property type="entry name" value="SANT"/>
    <property type="match status" value="1"/>
</dbReference>
<reference evidence="2 3" key="1">
    <citation type="submission" date="2024-02" db="EMBL/GenBank/DDBJ databases">
        <title>De novo assembly and annotation of 12 fungi associated with fruit tree decline syndrome in Ontario, Canada.</title>
        <authorList>
            <person name="Sulman M."/>
            <person name="Ellouze W."/>
            <person name="Ilyukhin E."/>
        </authorList>
    </citation>
    <scope>NUCLEOTIDE SEQUENCE [LARGE SCALE GENOMIC DNA]</scope>
    <source>
        <strain evidence="2 3">M1-105</strain>
    </source>
</reference>
<accession>A0ABR3T3N5</accession>